<dbReference type="Proteomes" id="UP000000387">
    <property type="component" value="Chromosome"/>
</dbReference>
<evidence type="ECO:0000256" key="2">
    <source>
        <dbReference type="ARBA" id="ARBA00009077"/>
    </source>
</evidence>
<dbReference type="GO" id="GO:0004123">
    <property type="term" value="F:cystathionine gamma-lyase activity"/>
    <property type="evidence" value="ECO:0007669"/>
    <property type="project" value="TreeGrafter"/>
</dbReference>
<comment type="catalytic activity">
    <reaction evidence="7">
        <text>L-methionine + H2O = methanethiol + 2-oxobutanoate + NH4(+)</text>
        <dbReference type="Rhea" id="RHEA:23800"/>
        <dbReference type="ChEBI" id="CHEBI:15377"/>
        <dbReference type="ChEBI" id="CHEBI:16007"/>
        <dbReference type="ChEBI" id="CHEBI:16763"/>
        <dbReference type="ChEBI" id="CHEBI:28938"/>
        <dbReference type="ChEBI" id="CHEBI:57844"/>
        <dbReference type="EC" id="4.4.1.11"/>
    </reaction>
    <physiologicalReaction direction="left-to-right" evidence="7">
        <dbReference type="Rhea" id="RHEA:23801"/>
    </physiologicalReaction>
</comment>
<proteinExistence type="inferred from homology"/>
<dbReference type="AlphaFoldDB" id="E3H515"/>
<evidence type="ECO:0000256" key="6">
    <source>
        <dbReference type="ARBA" id="ARBA00048780"/>
    </source>
</evidence>
<dbReference type="GO" id="GO:0047982">
    <property type="term" value="F:homocysteine desulfhydrase activity"/>
    <property type="evidence" value="ECO:0007669"/>
    <property type="project" value="UniProtKB-EC"/>
</dbReference>
<dbReference type="Gene3D" id="3.40.640.10">
    <property type="entry name" value="Type I PLP-dependent aspartate aminotransferase-like (Major domain)"/>
    <property type="match status" value="1"/>
</dbReference>
<reference evidence="11" key="1">
    <citation type="submission" date="2010-10" db="EMBL/GenBank/DDBJ databases">
        <title>The complete genome of Rothia dentocariosa ATCC 17931.</title>
        <authorList>
            <person name="Muzny D."/>
            <person name="Qin X."/>
            <person name="Buhay C."/>
            <person name="Dugan-Rocha S."/>
            <person name="Ding Y."/>
            <person name="Chen G."/>
            <person name="Hawes A."/>
            <person name="Holder M."/>
            <person name="Jhangiani S."/>
            <person name="Johnson A."/>
            <person name="Khan Z."/>
            <person name="Li Z."/>
            <person name="Liu W."/>
            <person name="Liu X."/>
            <person name="Perez L."/>
            <person name="Shen H."/>
            <person name="Wang Q."/>
            <person name="Watt J."/>
            <person name="Xi L."/>
            <person name="Xin Y."/>
            <person name="Zhou J."/>
            <person name="Deng J."/>
            <person name="Jiang H."/>
            <person name="Liu Y."/>
            <person name="Qu J."/>
            <person name="Song X.-Z."/>
            <person name="Zhang L."/>
            <person name="Villasana D."/>
            <person name="Johnson A."/>
            <person name="Liu J."/>
            <person name="Liyanage D."/>
            <person name="Lorensuhewa L."/>
            <person name="Robinson T."/>
            <person name="Song A."/>
            <person name="Song B.-B."/>
            <person name="Dinh H."/>
            <person name="Thornton R."/>
            <person name="Coyle M."/>
            <person name="Francisco L."/>
            <person name="Jackson L."/>
            <person name="Javaid M."/>
            <person name="Korchina V."/>
            <person name="Kovar C."/>
            <person name="Mata R."/>
            <person name="Mathew T."/>
            <person name="Ngo R."/>
            <person name="Nguyen L."/>
            <person name="Nguyen N."/>
            <person name="Okwuonu G."/>
            <person name="Ongeri F."/>
            <person name="Pham C."/>
            <person name="Simmons D."/>
            <person name="Wilczek-Boney K."/>
            <person name="Hale W."/>
            <person name="Jakkamsetti A."/>
            <person name="Pham P."/>
            <person name="Ruth R."/>
            <person name="San Lucas F."/>
            <person name="Warren J."/>
            <person name="Zhang J."/>
            <person name="Zhao Z."/>
            <person name="Zhou C."/>
            <person name="Zhu D."/>
            <person name="Lee S."/>
            <person name="Bess C."/>
            <person name="Blankenburg K."/>
            <person name="Forbes L."/>
            <person name="Fu Q."/>
            <person name="Gubbala S."/>
            <person name="Hirani K."/>
            <person name="Jayaseelan J.C."/>
            <person name="Lara F."/>
            <person name="Munidasa M."/>
            <person name="Palculict T."/>
            <person name="Patil S."/>
            <person name="Pu L.-L."/>
            <person name="Saada N."/>
            <person name="Tang L."/>
            <person name="Weissenberger G."/>
            <person name="Zhu Y."/>
            <person name="Hemphill L."/>
            <person name="Shang Y."/>
            <person name="Youmans B."/>
            <person name="Ayvaz T."/>
            <person name="Ross M."/>
            <person name="Santibanez J."/>
            <person name="Aqrawi P."/>
            <person name="Gross S."/>
            <person name="Joshi V."/>
            <person name="Fowler G."/>
            <person name="Nazareth L."/>
            <person name="Reid J."/>
            <person name="Worley K."/>
            <person name="Petrosino J."/>
            <person name="Highlander S."/>
            <person name="Gibbs R."/>
        </authorList>
    </citation>
    <scope>NUCLEOTIDE SEQUENCE [LARGE SCALE GENOMIC DNA]</scope>
    <source>
        <strain evidence="11">ATCC 17931 / CDC X599 / XDIA</strain>
    </source>
</reference>
<dbReference type="Pfam" id="PF01053">
    <property type="entry name" value="Cys_Met_Meta_PP"/>
    <property type="match status" value="1"/>
</dbReference>
<keyword evidence="10" id="KW-0456">Lyase</keyword>
<organism evidence="10 11">
    <name type="scientific">Rothia dentocariosa (strain ATCC 17931 / CDC X599 / XDIA)</name>
    <dbReference type="NCBI Taxonomy" id="762948"/>
    <lineage>
        <taxon>Bacteria</taxon>
        <taxon>Bacillati</taxon>
        <taxon>Actinomycetota</taxon>
        <taxon>Actinomycetes</taxon>
        <taxon>Micrococcales</taxon>
        <taxon>Micrococcaceae</taxon>
        <taxon>Rothia</taxon>
    </lineage>
</organism>
<dbReference type="GO" id="GO:0003962">
    <property type="term" value="F:cystathionine gamma-synthase activity"/>
    <property type="evidence" value="ECO:0007669"/>
    <property type="project" value="TreeGrafter"/>
</dbReference>
<dbReference type="InterPro" id="IPR054542">
    <property type="entry name" value="Cys_met_metab_PP"/>
</dbReference>
<dbReference type="Gene3D" id="3.90.1150.10">
    <property type="entry name" value="Aspartate Aminotransferase, domain 1"/>
    <property type="match status" value="1"/>
</dbReference>
<dbReference type="KEGG" id="rdn:HMPREF0733_11261"/>
<dbReference type="InterPro" id="IPR000277">
    <property type="entry name" value="Cys/Met-Metab_PyrdxlP-dep_enz"/>
</dbReference>
<dbReference type="SUPFAM" id="SSF53383">
    <property type="entry name" value="PLP-dependent transferases"/>
    <property type="match status" value="1"/>
</dbReference>
<dbReference type="GO" id="GO:0005737">
    <property type="term" value="C:cytoplasm"/>
    <property type="evidence" value="ECO:0007669"/>
    <property type="project" value="TreeGrafter"/>
</dbReference>
<evidence type="ECO:0000256" key="4">
    <source>
        <dbReference type="ARBA" id="ARBA00047175"/>
    </source>
</evidence>
<accession>E3H515</accession>
<evidence type="ECO:0000313" key="10">
    <source>
        <dbReference type="EMBL" id="ADP40718.1"/>
    </source>
</evidence>
<dbReference type="GO" id="GO:0019343">
    <property type="term" value="P:cysteine biosynthetic process via cystathionine"/>
    <property type="evidence" value="ECO:0007669"/>
    <property type="project" value="TreeGrafter"/>
</dbReference>
<comment type="similarity">
    <text evidence="2 9">Belongs to the trans-sulfuration enzymes family.</text>
</comment>
<evidence type="ECO:0000256" key="3">
    <source>
        <dbReference type="ARBA" id="ARBA00022898"/>
    </source>
</evidence>
<dbReference type="GO" id="GO:0019346">
    <property type="term" value="P:transsulfuration"/>
    <property type="evidence" value="ECO:0007669"/>
    <property type="project" value="InterPro"/>
</dbReference>
<dbReference type="GO" id="GO:0018826">
    <property type="term" value="F:methionine gamma-lyase activity"/>
    <property type="evidence" value="ECO:0007669"/>
    <property type="project" value="UniProtKB-EC"/>
</dbReference>
<dbReference type="EC" id="4.4.1.2" evidence="4"/>
<dbReference type="GO" id="GO:0030170">
    <property type="term" value="F:pyridoxal phosphate binding"/>
    <property type="evidence" value="ECO:0007669"/>
    <property type="project" value="InterPro"/>
</dbReference>
<evidence type="ECO:0000256" key="7">
    <source>
        <dbReference type="ARBA" id="ARBA00052699"/>
    </source>
</evidence>
<comment type="catalytic activity">
    <reaction evidence="6">
        <text>L-homocysteine + H2O = 2-oxobutanoate + hydrogen sulfide + NH4(+) + H(+)</text>
        <dbReference type="Rhea" id="RHEA:14501"/>
        <dbReference type="ChEBI" id="CHEBI:15377"/>
        <dbReference type="ChEBI" id="CHEBI:15378"/>
        <dbReference type="ChEBI" id="CHEBI:16763"/>
        <dbReference type="ChEBI" id="CHEBI:28938"/>
        <dbReference type="ChEBI" id="CHEBI:29919"/>
        <dbReference type="ChEBI" id="CHEBI:58199"/>
        <dbReference type="EC" id="4.4.1.2"/>
    </reaction>
    <physiologicalReaction direction="left-to-right" evidence="6">
        <dbReference type="Rhea" id="RHEA:14502"/>
    </physiologicalReaction>
</comment>
<dbReference type="HOGENOM" id="CLU_018986_2_2_11"/>
<protein>
    <recommendedName>
        <fullName evidence="4">homocysteine desulfhydrase</fullName>
        <ecNumber evidence="4">4.4.1.2</ecNumber>
    </recommendedName>
    <alternativeName>
        <fullName evidence="5">Homocysteine desulfhydrase</fullName>
    </alternativeName>
</protein>
<evidence type="ECO:0000256" key="8">
    <source>
        <dbReference type="PIRSR" id="PIRSR001434-2"/>
    </source>
</evidence>
<evidence type="ECO:0000256" key="1">
    <source>
        <dbReference type="ARBA" id="ARBA00001933"/>
    </source>
</evidence>
<dbReference type="PIRSF" id="PIRSF001434">
    <property type="entry name" value="CGS"/>
    <property type="match status" value="1"/>
</dbReference>
<dbReference type="FunFam" id="3.40.640.10:FF:000046">
    <property type="entry name" value="Cystathionine gamma-lyase"/>
    <property type="match status" value="1"/>
</dbReference>
<dbReference type="CDD" id="cd00614">
    <property type="entry name" value="CGS_like"/>
    <property type="match status" value="1"/>
</dbReference>
<dbReference type="PROSITE" id="PS00868">
    <property type="entry name" value="CYS_MET_METAB_PP"/>
    <property type="match status" value="1"/>
</dbReference>
<evidence type="ECO:0000256" key="9">
    <source>
        <dbReference type="RuleBase" id="RU362118"/>
    </source>
</evidence>
<sequence>MFGVHVSLSCATLKSMSEEKMSAETYVVNGGRPAHEHDAPVNPPIILSSTYRGAGTVDTVSDKVYARFANPTWEAMEEVVAGLEGGTHGLLFPSGMAAIASILDLVPVGSVILIPKHAYMASITMSKDLQKRGIAEVVRIDLEDTASVIAAFEDAVARTGVTPETVDYAAPKVLAWLESPTNPMLEVADLPAICAAAKRLGVVTAVDNTFATPILQKPLSFGADVVVHSATKFLAGHSDVLLGVTVTSNEDLYQAMLHHRITNGAIPGPVEAWLGLRGLRTLALRVERSVHNAQRLAERLSEHPAVEEVRYPGLPGSNGHELAKKQMHGGFGAVLCVVLRASDEQTQRVVEALRVWTPATSLGGVESLIERRRRHGSEPDSIPPSLLRLSVGIENVDDLYQDLVTAIEQVIQ</sequence>
<dbReference type="InterPro" id="IPR015421">
    <property type="entry name" value="PyrdxlP-dep_Trfase_major"/>
</dbReference>
<feature type="modified residue" description="N6-(pyridoxal phosphate)lysine" evidence="8">
    <location>
        <position position="232"/>
    </location>
</feature>
<gene>
    <name evidence="10" type="ordered locus">HMPREF0733_11261</name>
</gene>
<evidence type="ECO:0000256" key="5">
    <source>
        <dbReference type="ARBA" id="ARBA00047199"/>
    </source>
</evidence>
<evidence type="ECO:0000313" key="11">
    <source>
        <dbReference type="Proteomes" id="UP000000387"/>
    </source>
</evidence>
<dbReference type="PANTHER" id="PTHR11808:SF15">
    <property type="entry name" value="CYSTATHIONINE GAMMA-LYASE"/>
    <property type="match status" value="1"/>
</dbReference>
<dbReference type="InterPro" id="IPR015424">
    <property type="entry name" value="PyrdxlP-dep_Trfase"/>
</dbReference>
<dbReference type="PANTHER" id="PTHR11808">
    <property type="entry name" value="TRANS-SULFURATION ENZYME FAMILY MEMBER"/>
    <property type="match status" value="1"/>
</dbReference>
<dbReference type="eggNOG" id="COG0626">
    <property type="taxonomic scope" value="Bacteria"/>
</dbReference>
<dbReference type="InterPro" id="IPR015422">
    <property type="entry name" value="PyrdxlP-dep_Trfase_small"/>
</dbReference>
<dbReference type="EMBL" id="CP002280">
    <property type="protein sequence ID" value="ADP40718.1"/>
    <property type="molecule type" value="Genomic_DNA"/>
</dbReference>
<keyword evidence="3 8" id="KW-0663">Pyridoxal phosphate</keyword>
<name>E3H515_ROTDC</name>
<comment type="cofactor">
    <cofactor evidence="1 9">
        <name>pyridoxal 5'-phosphate</name>
        <dbReference type="ChEBI" id="CHEBI:597326"/>
    </cofactor>
</comment>